<name>F0S9B1_PSESL</name>
<organism evidence="3 4">
    <name type="scientific">Pseudopedobacter saltans (strain ATCC 51119 / DSM 12145 / JCM 21818 / CCUG 39354 / LMG 10337 / NBRC 100064 / NCIMB 13643)</name>
    <name type="common">Pedobacter saltans</name>
    <dbReference type="NCBI Taxonomy" id="762903"/>
    <lineage>
        <taxon>Bacteria</taxon>
        <taxon>Pseudomonadati</taxon>
        <taxon>Bacteroidota</taxon>
        <taxon>Sphingobacteriia</taxon>
        <taxon>Sphingobacteriales</taxon>
        <taxon>Sphingobacteriaceae</taxon>
        <taxon>Pseudopedobacter</taxon>
    </lineage>
</organism>
<dbReference type="HOGENOM" id="CLU_049301_2_4_10"/>
<dbReference type="STRING" id="762903.Pedsa_1908"/>
<protein>
    <submittedName>
        <fullName evidence="3">UspA domain-containing protein</fullName>
    </submittedName>
</protein>
<dbReference type="PANTHER" id="PTHR46268">
    <property type="entry name" value="STRESS RESPONSE PROTEIN NHAX"/>
    <property type="match status" value="1"/>
</dbReference>
<dbReference type="RefSeq" id="WP_013632948.1">
    <property type="nucleotide sequence ID" value="NC_015177.1"/>
</dbReference>
<dbReference type="SUPFAM" id="SSF52402">
    <property type="entry name" value="Adenine nucleotide alpha hydrolases-like"/>
    <property type="match status" value="2"/>
</dbReference>
<sequence>MKILVATDYSENSKSAIEFAIQLADQNTDIVLTFFHSLHVGHPYELNDEDFAILEKNKELEDGQVLKSFIEGIYAKLNVTPQKYDCIIKESVVPHGNIINYAEKDNFDYICVGARGASKMEKYLGTNTLNIINKTTIPVFAIPSSYQFKKIDNVIYASDFTDLKPELEKVLDFTSKLDAKTELLHFAFPSETEQREHMASDLQKQYDDQKVKFTVIPNNALKPVINNIKAYVAEHNPSLLIMFTVQNKSFFERFLFAGNTESIVLKATVPLLVYKK</sequence>
<evidence type="ECO:0000259" key="2">
    <source>
        <dbReference type="Pfam" id="PF00582"/>
    </source>
</evidence>
<accession>F0S9B1</accession>
<dbReference type="Pfam" id="PF00582">
    <property type="entry name" value="Usp"/>
    <property type="match status" value="1"/>
</dbReference>
<dbReference type="KEGG" id="psn:Pedsa_1908"/>
<dbReference type="PANTHER" id="PTHR46268:SF6">
    <property type="entry name" value="UNIVERSAL STRESS PROTEIN UP12"/>
    <property type="match status" value="1"/>
</dbReference>
<dbReference type="Gene3D" id="3.40.50.12370">
    <property type="match status" value="1"/>
</dbReference>
<dbReference type="CDD" id="cd00293">
    <property type="entry name" value="USP-like"/>
    <property type="match status" value="1"/>
</dbReference>
<reference evidence="4" key="2">
    <citation type="submission" date="2011-02" db="EMBL/GenBank/DDBJ databases">
        <title>The complete genome of Pedobacter saltans DSM 12145.</title>
        <authorList>
            <consortium name="US DOE Joint Genome Institute (JGI-PGF)"/>
            <person name="Lucas S."/>
            <person name="Copeland A."/>
            <person name="Lapidus A."/>
            <person name="Bruce D."/>
            <person name="Goodwin L."/>
            <person name="Pitluck S."/>
            <person name="Kyrpides N."/>
            <person name="Mavromatis K."/>
            <person name="Pagani I."/>
            <person name="Ivanova N."/>
            <person name="Ovchinnikova G."/>
            <person name="Lu M."/>
            <person name="Detter J.C."/>
            <person name="Han C."/>
            <person name="Land M."/>
            <person name="Hauser L."/>
            <person name="Markowitz V."/>
            <person name="Cheng J.-F."/>
            <person name="Hugenholtz P."/>
            <person name="Woyke T."/>
            <person name="Wu D."/>
            <person name="Tindall B."/>
            <person name="Pomrenke H.G."/>
            <person name="Brambilla E."/>
            <person name="Klenk H.-P."/>
            <person name="Eisen J.A."/>
        </authorList>
    </citation>
    <scope>NUCLEOTIDE SEQUENCE [LARGE SCALE GENOMIC DNA]</scope>
    <source>
        <strain evidence="4">ATCC 51119 / DSM 12145 / JCM 21818 / LMG 10337 / NBRC 100064 / NCIMB 13643</strain>
    </source>
</reference>
<dbReference type="eggNOG" id="COG0589">
    <property type="taxonomic scope" value="Bacteria"/>
</dbReference>
<dbReference type="InterPro" id="IPR006016">
    <property type="entry name" value="UspA"/>
</dbReference>
<evidence type="ECO:0000313" key="3">
    <source>
        <dbReference type="EMBL" id="ADY52461.1"/>
    </source>
</evidence>
<gene>
    <name evidence="3" type="ordered locus">Pedsa_1908</name>
</gene>
<comment type="similarity">
    <text evidence="1">Belongs to the universal stress protein A family.</text>
</comment>
<keyword evidence="4" id="KW-1185">Reference proteome</keyword>
<reference evidence="3 4" key="1">
    <citation type="journal article" date="2011" name="Stand. Genomic Sci.">
        <title>Complete genome sequence of the gliding, heparinolytic Pedobacter saltans type strain (113).</title>
        <authorList>
            <person name="Liolios K."/>
            <person name="Sikorski J."/>
            <person name="Lu M."/>
            <person name="Nolan M."/>
            <person name="Lapidus A."/>
            <person name="Lucas S."/>
            <person name="Hammon N."/>
            <person name="Deshpande S."/>
            <person name="Cheng J.F."/>
            <person name="Tapia R."/>
            <person name="Han C."/>
            <person name="Goodwin L."/>
            <person name="Pitluck S."/>
            <person name="Huntemann M."/>
            <person name="Ivanova N."/>
            <person name="Pagani I."/>
            <person name="Mavromatis K."/>
            <person name="Ovchinikova G."/>
            <person name="Pati A."/>
            <person name="Chen A."/>
            <person name="Palaniappan K."/>
            <person name="Land M."/>
            <person name="Hauser L."/>
            <person name="Brambilla E.M."/>
            <person name="Kotsyurbenko O."/>
            <person name="Rohde M."/>
            <person name="Tindall B.J."/>
            <person name="Abt B."/>
            <person name="Goker M."/>
            <person name="Detter J.C."/>
            <person name="Woyke T."/>
            <person name="Bristow J."/>
            <person name="Eisen J.A."/>
            <person name="Markowitz V."/>
            <person name="Hugenholtz P."/>
            <person name="Klenk H.P."/>
            <person name="Kyrpides N.C."/>
        </authorList>
    </citation>
    <scope>NUCLEOTIDE SEQUENCE [LARGE SCALE GENOMIC DNA]</scope>
    <source>
        <strain evidence="4">ATCC 51119 / DSM 12145 / JCM 21818 / LMG 10337 / NBRC 100064 / NCIMB 13643</strain>
    </source>
</reference>
<dbReference type="AlphaFoldDB" id="F0S9B1"/>
<dbReference type="OrthoDB" id="9788959at2"/>
<dbReference type="Proteomes" id="UP000000310">
    <property type="component" value="Chromosome"/>
</dbReference>
<feature type="domain" description="UspA" evidence="2">
    <location>
        <begin position="2"/>
        <end position="142"/>
    </location>
</feature>
<dbReference type="EMBL" id="CP002545">
    <property type="protein sequence ID" value="ADY52461.1"/>
    <property type="molecule type" value="Genomic_DNA"/>
</dbReference>
<proteinExistence type="inferred from homology"/>
<evidence type="ECO:0000256" key="1">
    <source>
        <dbReference type="ARBA" id="ARBA00008791"/>
    </source>
</evidence>
<evidence type="ECO:0000313" key="4">
    <source>
        <dbReference type="Proteomes" id="UP000000310"/>
    </source>
</evidence>